<comment type="caution">
    <text evidence="2">The sequence shown here is derived from an EMBL/GenBank/DDBJ whole genome shotgun (WGS) entry which is preliminary data.</text>
</comment>
<feature type="region of interest" description="Disordered" evidence="1">
    <location>
        <begin position="1"/>
        <end position="57"/>
    </location>
</feature>
<proteinExistence type="predicted"/>
<evidence type="ECO:0000313" key="3">
    <source>
        <dbReference type="Proteomes" id="UP000807504"/>
    </source>
</evidence>
<evidence type="ECO:0000256" key="1">
    <source>
        <dbReference type="SAM" id="MobiDB-lite"/>
    </source>
</evidence>
<gene>
    <name evidence="2" type="ORF">HNY73_013064</name>
</gene>
<reference evidence="2" key="1">
    <citation type="journal article" date="2020" name="bioRxiv">
        <title>Chromosome-level reference genome of the European wasp spider Argiope bruennichi: a resource for studies on range expansion and evolutionary adaptation.</title>
        <authorList>
            <person name="Sheffer M.M."/>
            <person name="Hoppe A."/>
            <person name="Krehenwinkel H."/>
            <person name="Uhl G."/>
            <person name="Kuss A.W."/>
            <person name="Jensen L."/>
            <person name="Jensen C."/>
            <person name="Gillespie R.G."/>
            <person name="Hoff K.J."/>
            <person name="Prost S."/>
        </authorList>
    </citation>
    <scope>NUCLEOTIDE SEQUENCE</scope>
</reference>
<keyword evidence="3" id="KW-1185">Reference proteome</keyword>
<dbReference type="EMBL" id="JABXBU010001863">
    <property type="protein sequence ID" value="KAF8782828.1"/>
    <property type="molecule type" value="Genomic_DNA"/>
</dbReference>
<reference evidence="2" key="2">
    <citation type="submission" date="2020-06" db="EMBL/GenBank/DDBJ databases">
        <authorList>
            <person name="Sheffer M."/>
        </authorList>
    </citation>
    <scope>NUCLEOTIDE SEQUENCE</scope>
</reference>
<dbReference type="AlphaFoldDB" id="A0A8T0F1N9"/>
<feature type="compositionally biased region" description="Basic and acidic residues" evidence="1">
    <location>
        <begin position="19"/>
        <end position="35"/>
    </location>
</feature>
<accession>A0A8T0F1N9</accession>
<evidence type="ECO:0000313" key="2">
    <source>
        <dbReference type="EMBL" id="KAF8782828.1"/>
    </source>
</evidence>
<dbReference type="Proteomes" id="UP000807504">
    <property type="component" value="Unassembled WGS sequence"/>
</dbReference>
<name>A0A8T0F1N9_ARGBR</name>
<sequence>MLLARVNSLSTPAHQRIARSKELHDSGCGGEKGKGFESGSNTARGSGRGHTGKDAVGVEGDWGVKEYVVVELGDGQSENPLP</sequence>
<protein>
    <submittedName>
        <fullName evidence="2">Uncharacterized protein</fullName>
    </submittedName>
</protein>
<organism evidence="2 3">
    <name type="scientific">Argiope bruennichi</name>
    <name type="common">Wasp spider</name>
    <name type="synonym">Aranea bruennichi</name>
    <dbReference type="NCBI Taxonomy" id="94029"/>
    <lineage>
        <taxon>Eukaryota</taxon>
        <taxon>Metazoa</taxon>
        <taxon>Ecdysozoa</taxon>
        <taxon>Arthropoda</taxon>
        <taxon>Chelicerata</taxon>
        <taxon>Arachnida</taxon>
        <taxon>Araneae</taxon>
        <taxon>Araneomorphae</taxon>
        <taxon>Entelegynae</taxon>
        <taxon>Araneoidea</taxon>
        <taxon>Araneidae</taxon>
        <taxon>Argiope</taxon>
    </lineage>
</organism>